<dbReference type="Gene3D" id="1.10.10.1550">
    <property type="entry name" value="ROS/MUCR transcriptional regulator protein"/>
    <property type="match status" value="1"/>
</dbReference>
<reference evidence="3" key="1">
    <citation type="submission" date="2023-06" db="EMBL/GenBank/DDBJ databases">
        <title>Identification of two novel mycobacterium reveal diversities and complexities of Mycobacterium gordonae clade.</title>
        <authorList>
            <person name="Matsumoto Y."/>
            <person name="Nakamura S."/>
            <person name="Motooka D."/>
            <person name="Fukushima K."/>
        </authorList>
    </citation>
    <scope>NUCLEOTIDE SEQUENCE</scope>
    <source>
        <strain evidence="3">TY812</strain>
    </source>
</reference>
<dbReference type="RefSeq" id="WP_306256138.1">
    <property type="nucleotide sequence ID" value="NZ_JAUFSA010000007.1"/>
</dbReference>
<dbReference type="InterPro" id="IPR041920">
    <property type="entry name" value="ROS/MUCR_sf"/>
</dbReference>
<comment type="similarity">
    <text evidence="1">Belongs to the ros/MucR family.</text>
</comment>
<evidence type="ECO:0000313" key="3">
    <source>
        <dbReference type="EMBL" id="MDP7739713.1"/>
    </source>
</evidence>
<proteinExistence type="inferred from homology"/>
<organism evidence="3 4">
    <name type="scientific">Mycobacterium paragordonae</name>
    <dbReference type="NCBI Taxonomy" id="1389713"/>
    <lineage>
        <taxon>Bacteria</taxon>
        <taxon>Bacillati</taxon>
        <taxon>Actinomycetota</taxon>
        <taxon>Actinomycetes</taxon>
        <taxon>Mycobacteriales</taxon>
        <taxon>Mycobacteriaceae</taxon>
        <taxon>Mycobacterium</taxon>
    </lineage>
</organism>
<protein>
    <submittedName>
        <fullName evidence="3">MucR family transcriptional regulator</fullName>
    </submittedName>
</protein>
<dbReference type="InterPro" id="IPR008807">
    <property type="entry name" value="ROS_MUCR"/>
</dbReference>
<dbReference type="GO" id="GO:0008270">
    <property type="term" value="F:zinc ion binding"/>
    <property type="evidence" value="ECO:0007669"/>
    <property type="project" value="InterPro"/>
</dbReference>
<dbReference type="AlphaFoldDB" id="A0AAJ1W716"/>
<dbReference type="GO" id="GO:0006355">
    <property type="term" value="P:regulation of DNA-templated transcription"/>
    <property type="evidence" value="ECO:0007669"/>
    <property type="project" value="InterPro"/>
</dbReference>
<evidence type="ECO:0000313" key="4">
    <source>
        <dbReference type="Proteomes" id="UP001229081"/>
    </source>
</evidence>
<accession>A0AAJ1W716</accession>
<evidence type="ECO:0000256" key="2">
    <source>
        <dbReference type="SAM" id="MobiDB-lite"/>
    </source>
</evidence>
<dbReference type="GO" id="GO:0003677">
    <property type="term" value="F:DNA binding"/>
    <property type="evidence" value="ECO:0007669"/>
    <property type="project" value="InterPro"/>
</dbReference>
<dbReference type="Proteomes" id="UP001229081">
    <property type="component" value="Unassembled WGS sequence"/>
</dbReference>
<name>A0AAJ1W716_9MYCO</name>
<sequence>MRIGDRDGYGEYGRLTITADNRVLCHECGRDFLHLATHLARTHGITAERYRLAHGLPLMIPLVAATVSQRMAVAWEANRDVHLDTLNQHRDPARAQKSTRPASEWTAATRAARRERLRATRGRSLTEAEKNLLGDELPLAEWCRRVRALLADDPTLTVASISRAFDMTPSWAYQRLYRYPAS</sequence>
<evidence type="ECO:0000256" key="1">
    <source>
        <dbReference type="ARBA" id="ARBA00007031"/>
    </source>
</evidence>
<dbReference type="Pfam" id="PF05443">
    <property type="entry name" value="ROS_MUCR"/>
    <property type="match status" value="1"/>
</dbReference>
<feature type="region of interest" description="Disordered" evidence="2">
    <location>
        <begin position="86"/>
        <end position="109"/>
    </location>
</feature>
<dbReference type="EMBL" id="JAUFSA010000007">
    <property type="protein sequence ID" value="MDP7739713.1"/>
    <property type="molecule type" value="Genomic_DNA"/>
</dbReference>
<comment type="caution">
    <text evidence="3">The sequence shown here is derived from an EMBL/GenBank/DDBJ whole genome shotgun (WGS) entry which is preliminary data.</text>
</comment>
<gene>
    <name evidence="3" type="ORF">QXL92_33850</name>
</gene>